<evidence type="ECO:0000313" key="2">
    <source>
        <dbReference type="EMBL" id="CBI00672.1"/>
    </source>
</evidence>
<comment type="caution">
    <text evidence="2">The sequence shown here is derived from an EMBL/GenBank/DDBJ whole genome shotgun (WGS) entry which is preliminary data.</text>
</comment>
<gene>
    <name evidence="2" type="ORF">CARN3_0225</name>
</gene>
<keyword evidence="1" id="KW-1133">Transmembrane helix</keyword>
<feature type="transmembrane region" description="Helical" evidence="1">
    <location>
        <begin position="28"/>
        <end position="48"/>
    </location>
</feature>
<reference evidence="2" key="1">
    <citation type="submission" date="2009-10" db="EMBL/GenBank/DDBJ databases">
        <title>Diversity of trophic interactions inside an arsenic-rich microbial ecosystem.</title>
        <authorList>
            <person name="Bertin P.N."/>
            <person name="Heinrich-Salmeron A."/>
            <person name="Pelletier E."/>
            <person name="Goulhen-Chollet F."/>
            <person name="Arsene-Ploetze F."/>
            <person name="Gallien S."/>
            <person name="Calteau A."/>
            <person name="Vallenet D."/>
            <person name="Casiot C."/>
            <person name="Chane-Woon-Ming B."/>
            <person name="Giloteaux L."/>
            <person name="Barakat M."/>
            <person name="Bonnefoy V."/>
            <person name="Bruneel O."/>
            <person name="Chandler M."/>
            <person name="Cleiss J."/>
            <person name="Duran R."/>
            <person name="Elbaz-Poulichet F."/>
            <person name="Fonknechten N."/>
            <person name="Lauga B."/>
            <person name="Mornico D."/>
            <person name="Ortet P."/>
            <person name="Schaeffer C."/>
            <person name="Siguier P."/>
            <person name="Alexander Thil Smith A."/>
            <person name="Van Dorsselaer A."/>
            <person name="Weissenbach J."/>
            <person name="Medigue C."/>
            <person name="Le Paslier D."/>
        </authorList>
    </citation>
    <scope>NUCLEOTIDE SEQUENCE</scope>
</reference>
<protein>
    <submittedName>
        <fullName evidence="2">Uncharacterized protein</fullName>
    </submittedName>
</protein>
<dbReference type="AlphaFoldDB" id="E6Q0G3"/>
<keyword evidence="1" id="KW-0472">Membrane</keyword>
<accession>E6Q0G3</accession>
<keyword evidence="1" id="KW-0812">Transmembrane</keyword>
<name>E6Q0G3_9ZZZZ</name>
<organism evidence="2">
    <name type="scientific">mine drainage metagenome</name>
    <dbReference type="NCBI Taxonomy" id="410659"/>
    <lineage>
        <taxon>unclassified sequences</taxon>
        <taxon>metagenomes</taxon>
        <taxon>ecological metagenomes</taxon>
    </lineage>
</organism>
<sequence length="62" mass="6735">MKLAGIFLLFAGWGIVLSAIVLFSQAISRGSFVLAGMCLEAFGLFLTFRSSHGHSERGRMVE</sequence>
<dbReference type="EMBL" id="CABN01000161">
    <property type="protein sequence ID" value="CBI00672.1"/>
    <property type="molecule type" value="Genomic_DNA"/>
</dbReference>
<proteinExistence type="predicted"/>
<evidence type="ECO:0000256" key="1">
    <source>
        <dbReference type="SAM" id="Phobius"/>
    </source>
</evidence>